<keyword evidence="4" id="KW-1278">Translocase</keyword>
<dbReference type="InterPro" id="IPR017871">
    <property type="entry name" value="ABC_transporter-like_CS"/>
</dbReference>
<evidence type="ECO:0000256" key="2">
    <source>
        <dbReference type="ARBA" id="ARBA00022741"/>
    </source>
</evidence>
<dbReference type="Proteomes" id="UP000032679">
    <property type="component" value="Unassembled WGS sequence"/>
</dbReference>
<dbReference type="RefSeq" id="WP_241767659.1">
    <property type="nucleotide sequence ID" value="NZ_BALE01000012.1"/>
</dbReference>
<accession>A0A0D6MKV6</accession>
<evidence type="ECO:0000256" key="5">
    <source>
        <dbReference type="ARBA" id="ARBA00037066"/>
    </source>
</evidence>
<comment type="function">
    <text evidence="5">Part of the ABC transporter complex HmuTUV involved in hemin import. Responsible for energy coupling to the transport system.</text>
</comment>
<evidence type="ECO:0000313" key="7">
    <source>
        <dbReference type="EMBL" id="GAN53908.1"/>
    </source>
</evidence>
<dbReference type="CDD" id="cd03214">
    <property type="entry name" value="ABC_Iron-Siderophores_B12_Hemin"/>
    <property type="match status" value="1"/>
</dbReference>
<feature type="domain" description="ABC transporter" evidence="6">
    <location>
        <begin position="18"/>
        <end position="252"/>
    </location>
</feature>
<dbReference type="SMART" id="SM00382">
    <property type="entry name" value="AAA"/>
    <property type="match status" value="1"/>
</dbReference>
<dbReference type="SUPFAM" id="SSF52540">
    <property type="entry name" value="P-loop containing nucleoside triphosphate hydrolases"/>
    <property type="match status" value="1"/>
</dbReference>
<dbReference type="AlphaFoldDB" id="A0A0D6MKV6"/>
<keyword evidence="1" id="KW-0813">Transport</keyword>
<organism evidence="7 8">
    <name type="scientific">Tanticharoenia sakaeratensis NBRC 103193</name>
    <dbReference type="NCBI Taxonomy" id="1231623"/>
    <lineage>
        <taxon>Bacteria</taxon>
        <taxon>Pseudomonadati</taxon>
        <taxon>Pseudomonadota</taxon>
        <taxon>Alphaproteobacteria</taxon>
        <taxon>Acetobacterales</taxon>
        <taxon>Acetobacteraceae</taxon>
        <taxon>Tanticharoenia</taxon>
    </lineage>
</organism>
<dbReference type="Gene3D" id="3.40.50.300">
    <property type="entry name" value="P-loop containing nucleotide triphosphate hydrolases"/>
    <property type="match status" value="1"/>
</dbReference>
<proteinExistence type="predicted"/>
<dbReference type="InterPro" id="IPR003439">
    <property type="entry name" value="ABC_transporter-like_ATP-bd"/>
</dbReference>
<reference evidence="7 8" key="1">
    <citation type="submission" date="2012-10" db="EMBL/GenBank/DDBJ databases">
        <title>Genome sequencing of Tanticharoenia sakaeratensis NBRC 103193.</title>
        <authorList>
            <person name="Azuma Y."/>
            <person name="Hadano H."/>
            <person name="Hirakawa H."/>
            <person name="Matsushita K."/>
        </authorList>
    </citation>
    <scope>NUCLEOTIDE SEQUENCE [LARGE SCALE GENOMIC DNA]</scope>
    <source>
        <strain evidence="7 8">NBRC 103193</strain>
    </source>
</reference>
<dbReference type="InterPro" id="IPR003593">
    <property type="entry name" value="AAA+_ATPase"/>
</dbReference>
<dbReference type="PANTHER" id="PTHR42794">
    <property type="entry name" value="HEMIN IMPORT ATP-BINDING PROTEIN HMUV"/>
    <property type="match status" value="1"/>
</dbReference>
<dbReference type="STRING" id="1231623.Tasa_012_084"/>
<protein>
    <submittedName>
        <fullName evidence="7">Iron ABC transporter ATP-binding protein</fullName>
    </submittedName>
</protein>
<evidence type="ECO:0000256" key="1">
    <source>
        <dbReference type="ARBA" id="ARBA00022448"/>
    </source>
</evidence>
<keyword evidence="3 7" id="KW-0067">ATP-binding</keyword>
<comment type="caution">
    <text evidence="7">The sequence shown here is derived from an EMBL/GenBank/DDBJ whole genome shotgun (WGS) entry which is preliminary data.</text>
</comment>
<dbReference type="GO" id="GO:0016887">
    <property type="term" value="F:ATP hydrolysis activity"/>
    <property type="evidence" value="ECO:0007669"/>
    <property type="project" value="InterPro"/>
</dbReference>
<evidence type="ECO:0000256" key="3">
    <source>
        <dbReference type="ARBA" id="ARBA00022840"/>
    </source>
</evidence>
<keyword evidence="2" id="KW-0547">Nucleotide-binding</keyword>
<dbReference type="InterPro" id="IPR027417">
    <property type="entry name" value="P-loop_NTPase"/>
</dbReference>
<dbReference type="GO" id="GO:0005524">
    <property type="term" value="F:ATP binding"/>
    <property type="evidence" value="ECO:0007669"/>
    <property type="project" value="UniProtKB-KW"/>
</dbReference>
<dbReference type="Pfam" id="PF00005">
    <property type="entry name" value="ABC_tran"/>
    <property type="match status" value="1"/>
</dbReference>
<evidence type="ECO:0000256" key="4">
    <source>
        <dbReference type="ARBA" id="ARBA00022967"/>
    </source>
</evidence>
<evidence type="ECO:0000259" key="6">
    <source>
        <dbReference type="PROSITE" id="PS50893"/>
    </source>
</evidence>
<dbReference type="PROSITE" id="PS00211">
    <property type="entry name" value="ABC_TRANSPORTER_1"/>
    <property type="match status" value="1"/>
</dbReference>
<dbReference type="PANTHER" id="PTHR42794:SF1">
    <property type="entry name" value="HEMIN IMPORT ATP-BINDING PROTEIN HMUV"/>
    <property type="match status" value="1"/>
</dbReference>
<sequence length="271" mass="29058">MTGYSRAHTHMPDTLSSLRVEHLAVSFGRQEVLHDISLGPLPAGTTTALLGPNGSGKSTLLRALAGLLPARGAIWLGEHGLDRMASRERARFCAYLPQTLPPTVAMEVLEAVMVARQAGGARVDTATALAESLALLDRLGIGELALRQMNALSGGQRQLVGLAQALVRRPQVLLLDEPLSALDLHHQVAVMDFVQGETRRRGLVTVIVLHDLNVALQHADHAVVLCEGRLLGEGPSLAIVTPDMLRKAYDVRARIEQCSRGRPCVIVDGIV</sequence>
<evidence type="ECO:0000313" key="8">
    <source>
        <dbReference type="Proteomes" id="UP000032679"/>
    </source>
</evidence>
<gene>
    <name evidence="7" type="ORF">Tasa_012_084</name>
</gene>
<dbReference type="PROSITE" id="PS50893">
    <property type="entry name" value="ABC_TRANSPORTER_2"/>
    <property type="match status" value="1"/>
</dbReference>
<name>A0A0D6MKV6_9PROT</name>
<dbReference type="EMBL" id="BALE01000012">
    <property type="protein sequence ID" value="GAN53908.1"/>
    <property type="molecule type" value="Genomic_DNA"/>
</dbReference>
<keyword evidence="8" id="KW-1185">Reference proteome</keyword>